<feature type="compositionally biased region" description="Basic residues" evidence="1">
    <location>
        <begin position="631"/>
        <end position="640"/>
    </location>
</feature>
<comment type="caution">
    <text evidence="4">The sequence shown here is derived from an EMBL/GenBank/DDBJ whole genome shotgun (WGS) entry which is preliminary data.</text>
</comment>
<feature type="compositionally biased region" description="Basic and acidic residues" evidence="1">
    <location>
        <begin position="333"/>
        <end position="343"/>
    </location>
</feature>
<feature type="region of interest" description="Disordered" evidence="1">
    <location>
        <begin position="486"/>
        <end position="640"/>
    </location>
</feature>
<sequence length="640" mass="68886">MKYWAFALTALAALPANAYVHSRNTDTDPSETLRRLERREDTCPSSNPVSCSAVDSKLPSDFCCGSDTTCQSLDQSSSAICCPKGKSCDSIGVINCNLDLMDASSNAGPIFTTRLKDKLPTCGDKCCPFGYTCSEQGGTSICIVDKSRAGPTTTTKVTSTTSATVTSGSSSTSTATKAAASGIDSDNPPPVKETTNFPIGVFFAGFFPGIVVGILATLAWVVLTKRHAKAPNTRGLNMDGNGARPFISNPIKTADHSNERSDFLSRTRSRAKSMFSTHRRSQTVDSVDFWNTKMPTPPANSNVPINYVNNMPDVPVTPGRRVARYRSEEDFSRAMPDYEKEEYSPVSPPSAVSDPNRPETIRIYSPELVQGQQRNAPPMPTVPLAAIPPLRGMNTQRRISPPYGTVEPQRPRRDSGTGLERFGSPFRTPKKKPEIQRNNTPSLHATYHDATTMDSPEEDQPIPQTLTPARYDPYATVAPSAAALAASSRLSKAQQALPSQQRNQPTIPPRPTRPTRPQTAVSDFDFDDGLDHDDEPPSPIGPGPASPPREAYKSQALSNPYSNPPARANPTSTFDSMLPAPGAQNKDKHATNATSFTTMLNSIGFPDPGDQLHGAPAVPKVDMSKVQAKQGKGKGKKGML</sequence>
<keyword evidence="3" id="KW-0732">Signal</keyword>
<gene>
    <name evidence="4" type="ORF">OHC33_006164</name>
</gene>
<proteinExistence type="predicted"/>
<feature type="transmembrane region" description="Helical" evidence="2">
    <location>
        <begin position="197"/>
        <end position="223"/>
    </location>
</feature>
<feature type="chain" id="PRO_5042843269" evidence="3">
    <location>
        <begin position="23"/>
        <end position="640"/>
    </location>
</feature>
<accession>A0AAN8EK13</accession>
<feature type="region of interest" description="Disordered" evidence="1">
    <location>
        <begin position="150"/>
        <end position="191"/>
    </location>
</feature>
<protein>
    <submittedName>
        <fullName evidence="4">Uncharacterized protein</fullName>
    </submittedName>
</protein>
<feature type="region of interest" description="Disordered" evidence="1">
    <location>
        <begin position="392"/>
        <end position="468"/>
    </location>
</feature>
<organism evidence="4 5">
    <name type="scientific">Knufia fluminis</name>
    <dbReference type="NCBI Taxonomy" id="191047"/>
    <lineage>
        <taxon>Eukaryota</taxon>
        <taxon>Fungi</taxon>
        <taxon>Dikarya</taxon>
        <taxon>Ascomycota</taxon>
        <taxon>Pezizomycotina</taxon>
        <taxon>Eurotiomycetes</taxon>
        <taxon>Chaetothyriomycetidae</taxon>
        <taxon>Chaetothyriales</taxon>
        <taxon>Trichomeriaceae</taxon>
        <taxon>Knufia</taxon>
    </lineage>
</organism>
<dbReference type="AlphaFoldDB" id="A0AAN8EK13"/>
<evidence type="ECO:0000313" key="4">
    <source>
        <dbReference type="EMBL" id="KAK5952572.1"/>
    </source>
</evidence>
<feature type="compositionally biased region" description="Pro residues" evidence="1">
    <location>
        <begin position="537"/>
        <end position="547"/>
    </location>
</feature>
<feature type="compositionally biased region" description="Acidic residues" evidence="1">
    <location>
        <begin position="524"/>
        <end position="536"/>
    </location>
</feature>
<feature type="region of interest" description="Disordered" evidence="1">
    <location>
        <begin position="333"/>
        <end position="357"/>
    </location>
</feature>
<keyword evidence="2" id="KW-1133">Transmembrane helix</keyword>
<evidence type="ECO:0000313" key="5">
    <source>
        <dbReference type="Proteomes" id="UP001316803"/>
    </source>
</evidence>
<feature type="compositionally biased region" description="Low complexity" evidence="1">
    <location>
        <begin position="152"/>
        <end position="182"/>
    </location>
</feature>
<evidence type="ECO:0000256" key="2">
    <source>
        <dbReference type="SAM" id="Phobius"/>
    </source>
</evidence>
<dbReference type="Proteomes" id="UP001316803">
    <property type="component" value="Unassembled WGS sequence"/>
</dbReference>
<dbReference type="EMBL" id="JAKLMC020000014">
    <property type="protein sequence ID" value="KAK5952572.1"/>
    <property type="molecule type" value="Genomic_DNA"/>
</dbReference>
<keyword evidence="2" id="KW-0472">Membrane</keyword>
<feature type="compositionally biased region" description="Polar residues" evidence="1">
    <location>
        <begin position="591"/>
        <end position="601"/>
    </location>
</feature>
<name>A0AAN8EK13_9EURO</name>
<keyword evidence="5" id="KW-1185">Reference proteome</keyword>
<reference evidence="4 5" key="1">
    <citation type="submission" date="2022-12" db="EMBL/GenBank/DDBJ databases">
        <title>Genomic features and morphological characterization of a novel Knufia sp. strain isolated from spacecraft assembly facility.</title>
        <authorList>
            <person name="Teixeira M."/>
            <person name="Chander A.M."/>
            <person name="Stajich J.E."/>
            <person name="Venkateswaran K."/>
        </authorList>
    </citation>
    <scope>NUCLEOTIDE SEQUENCE [LARGE SCALE GENOMIC DNA]</scope>
    <source>
        <strain evidence="4 5">FJI-L2-BK-P2</strain>
    </source>
</reference>
<feature type="signal peptide" evidence="3">
    <location>
        <begin position="1"/>
        <end position="22"/>
    </location>
</feature>
<keyword evidence="2" id="KW-0812">Transmembrane</keyword>
<feature type="compositionally biased region" description="Low complexity" evidence="1">
    <location>
        <begin position="486"/>
        <end position="505"/>
    </location>
</feature>
<evidence type="ECO:0000256" key="3">
    <source>
        <dbReference type="SAM" id="SignalP"/>
    </source>
</evidence>
<evidence type="ECO:0000256" key="1">
    <source>
        <dbReference type="SAM" id="MobiDB-lite"/>
    </source>
</evidence>